<dbReference type="AlphaFoldDB" id="A0A6A5VU53"/>
<reference evidence="2" key="1">
    <citation type="journal article" date="2020" name="Stud. Mycol.">
        <title>101 Dothideomycetes genomes: a test case for predicting lifestyles and emergence of pathogens.</title>
        <authorList>
            <person name="Haridas S."/>
            <person name="Albert R."/>
            <person name="Binder M."/>
            <person name="Bloem J."/>
            <person name="Labutti K."/>
            <person name="Salamov A."/>
            <person name="Andreopoulos B."/>
            <person name="Baker S."/>
            <person name="Barry K."/>
            <person name="Bills G."/>
            <person name="Bluhm B."/>
            <person name="Cannon C."/>
            <person name="Castanera R."/>
            <person name="Culley D."/>
            <person name="Daum C."/>
            <person name="Ezra D."/>
            <person name="Gonzalez J."/>
            <person name="Henrissat B."/>
            <person name="Kuo A."/>
            <person name="Liang C."/>
            <person name="Lipzen A."/>
            <person name="Lutzoni F."/>
            <person name="Magnuson J."/>
            <person name="Mondo S."/>
            <person name="Nolan M."/>
            <person name="Ohm R."/>
            <person name="Pangilinan J."/>
            <person name="Park H.-J."/>
            <person name="Ramirez L."/>
            <person name="Alfaro M."/>
            <person name="Sun H."/>
            <person name="Tritt A."/>
            <person name="Yoshinaga Y."/>
            <person name="Zwiers L.-H."/>
            <person name="Turgeon B."/>
            <person name="Goodwin S."/>
            <person name="Spatafora J."/>
            <person name="Crous P."/>
            <person name="Grigoriev I."/>
        </authorList>
    </citation>
    <scope>NUCLEOTIDE SEQUENCE</scope>
    <source>
        <strain evidence="2">CBS 123094</strain>
    </source>
</reference>
<evidence type="ECO:0000313" key="2">
    <source>
        <dbReference type="EMBL" id="KAF1992910.1"/>
    </source>
</evidence>
<name>A0A6A5VU53_9PLEO</name>
<accession>A0A6A5VU53</accession>
<dbReference type="OrthoDB" id="3790635at2759"/>
<feature type="non-terminal residue" evidence="2">
    <location>
        <position position="1"/>
    </location>
</feature>
<keyword evidence="3" id="KW-1185">Reference proteome</keyword>
<gene>
    <name evidence="2" type="ORF">P154DRAFT_395080</name>
</gene>
<proteinExistence type="predicted"/>
<sequence length="397" mass="42781">DACAKAVSCGPSKPPPRVPKSTAAKSDCSSFLKKTVSPCPITSTRIKISTKSAKPTTKTSTKTTTVISSKTATAYKTIDQTIVSTQERTQLTTLEIPETSIALTTETTTTTSTVLETTVITTTFSTVIVTSTLGASPTPIEPKRAVVSIIPSRSYAASGLDERGYPVDQCRPSTRSAHNIPKYASSCRGAGPYSSACHRLGVWGQTTTLRPYTTYATKTTVTTVTPTIWRCSTRTFSQIRSYIITKPHTQLHTAISTIVQTQTVTKNATAVVTSTTTHIISETLTRTQTSVESVIATSVTVATPTPTPTPTGCGTTPFRLRVDGDRPAPWVREYGNAFKMGFTDNVSEADIFSVDDQNRLFHPSSGLFPNTDAATLYYVYLDSEEFVVRSGFLFLTC</sequence>
<evidence type="ECO:0000256" key="1">
    <source>
        <dbReference type="SAM" id="MobiDB-lite"/>
    </source>
</evidence>
<dbReference type="EMBL" id="ML977755">
    <property type="protein sequence ID" value="KAF1992910.1"/>
    <property type="molecule type" value="Genomic_DNA"/>
</dbReference>
<organism evidence="2 3">
    <name type="scientific">Amniculicola lignicola CBS 123094</name>
    <dbReference type="NCBI Taxonomy" id="1392246"/>
    <lineage>
        <taxon>Eukaryota</taxon>
        <taxon>Fungi</taxon>
        <taxon>Dikarya</taxon>
        <taxon>Ascomycota</taxon>
        <taxon>Pezizomycotina</taxon>
        <taxon>Dothideomycetes</taxon>
        <taxon>Pleosporomycetidae</taxon>
        <taxon>Pleosporales</taxon>
        <taxon>Amniculicolaceae</taxon>
        <taxon>Amniculicola</taxon>
    </lineage>
</organism>
<dbReference type="Proteomes" id="UP000799779">
    <property type="component" value="Unassembled WGS sequence"/>
</dbReference>
<feature type="region of interest" description="Disordered" evidence="1">
    <location>
        <begin position="1"/>
        <end position="24"/>
    </location>
</feature>
<evidence type="ECO:0000313" key="3">
    <source>
        <dbReference type="Proteomes" id="UP000799779"/>
    </source>
</evidence>
<protein>
    <submittedName>
        <fullName evidence="2">Uncharacterized protein</fullName>
    </submittedName>
</protein>
<feature type="non-terminal residue" evidence="2">
    <location>
        <position position="397"/>
    </location>
</feature>